<feature type="compositionally biased region" description="Polar residues" evidence="1">
    <location>
        <begin position="47"/>
        <end position="60"/>
    </location>
</feature>
<feature type="chain" id="PRO_5041903064" evidence="3">
    <location>
        <begin position="20"/>
        <end position="121"/>
    </location>
</feature>
<dbReference type="Proteomes" id="UP001201812">
    <property type="component" value="Unassembled WGS sequence"/>
</dbReference>
<evidence type="ECO:0000313" key="4">
    <source>
        <dbReference type="EMBL" id="KAI1708477.1"/>
    </source>
</evidence>
<name>A0AAD4R408_9BILA</name>
<evidence type="ECO:0000256" key="3">
    <source>
        <dbReference type="SAM" id="SignalP"/>
    </source>
</evidence>
<reference evidence="4" key="1">
    <citation type="submission" date="2022-01" db="EMBL/GenBank/DDBJ databases">
        <title>Genome Sequence Resource for Two Populations of Ditylenchus destructor, the Migratory Endoparasitic Phytonematode.</title>
        <authorList>
            <person name="Zhang H."/>
            <person name="Lin R."/>
            <person name="Xie B."/>
        </authorList>
    </citation>
    <scope>NUCLEOTIDE SEQUENCE</scope>
    <source>
        <strain evidence="4">BazhouSP</strain>
    </source>
</reference>
<keyword evidence="5" id="KW-1185">Reference proteome</keyword>
<feature type="region of interest" description="Disordered" evidence="1">
    <location>
        <begin position="42"/>
        <end position="96"/>
    </location>
</feature>
<dbReference type="EMBL" id="JAKKPZ010000035">
    <property type="protein sequence ID" value="KAI1708477.1"/>
    <property type="molecule type" value="Genomic_DNA"/>
</dbReference>
<keyword evidence="3" id="KW-0732">Signal</keyword>
<feature type="signal peptide" evidence="3">
    <location>
        <begin position="1"/>
        <end position="19"/>
    </location>
</feature>
<comment type="caution">
    <text evidence="4">The sequence shown here is derived from an EMBL/GenBank/DDBJ whole genome shotgun (WGS) entry which is preliminary data.</text>
</comment>
<evidence type="ECO:0000256" key="2">
    <source>
        <dbReference type="SAM" id="Phobius"/>
    </source>
</evidence>
<dbReference type="AlphaFoldDB" id="A0AAD4R408"/>
<keyword evidence="2" id="KW-0472">Membrane</keyword>
<keyword evidence="2" id="KW-1133">Transmembrane helix</keyword>
<feature type="transmembrane region" description="Helical" evidence="2">
    <location>
        <begin position="101"/>
        <end position="119"/>
    </location>
</feature>
<sequence>MKFALFVVFAVFLVSFSSAAPAAEEVAVPPAVADAKGAAGAKLQQAEPVQSDQKVSAQTASKEKPDEASHASADSKSVGAGSDTASTVAPHPEANGSMSQTAFPLFSSMLMLLIAFFTIKL</sequence>
<evidence type="ECO:0000313" key="5">
    <source>
        <dbReference type="Proteomes" id="UP001201812"/>
    </source>
</evidence>
<evidence type="ECO:0000256" key="1">
    <source>
        <dbReference type="SAM" id="MobiDB-lite"/>
    </source>
</evidence>
<keyword evidence="2" id="KW-0812">Transmembrane</keyword>
<protein>
    <submittedName>
        <fullName evidence="4">Uncharacterized protein</fullName>
    </submittedName>
</protein>
<proteinExistence type="predicted"/>
<accession>A0AAD4R408</accession>
<gene>
    <name evidence="4" type="ORF">DdX_11863</name>
</gene>
<organism evidence="4 5">
    <name type="scientific">Ditylenchus destructor</name>
    <dbReference type="NCBI Taxonomy" id="166010"/>
    <lineage>
        <taxon>Eukaryota</taxon>
        <taxon>Metazoa</taxon>
        <taxon>Ecdysozoa</taxon>
        <taxon>Nematoda</taxon>
        <taxon>Chromadorea</taxon>
        <taxon>Rhabditida</taxon>
        <taxon>Tylenchina</taxon>
        <taxon>Tylenchomorpha</taxon>
        <taxon>Sphaerularioidea</taxon>
        <taxon>Anguinidae</taxon>
        <taxon>Anguininae</taxon>
        <taxon>Ditylenchus</taxon>
    </lineage>
</organism>